<dbReference type="AlphaFoldDB" id="A0A7S4PIM4"/>
<dbReference type="GO" id="GO:0008179">
    <property type="term" value="F:adenylate cyclase binding"/>
    <property type="evidence" value="ECO:0007669"/>
    <property type="project" value="TreeGrafter"/>
</dbReference>
<dbReference type="PANTHER" id="PTHR10652:SF0">
    <property type="entry name" value="ADENYLYL CYCLASE-ASSOCIATED PROTEIN"/>
    <property type="match status" value="1"/>
</dbReference>
<dbReference type="SUPFAM" id="SSF101278">
    <property type="entry name" value="N-terminal domain of adenylylcyclase associated protein, CAP"/>
    <property type="match status" value="2"/>
</dbReference>
<dbReference type="InterPro" id="IPR001837">
    <property type="entry name" value="Adenylate_cyclase-assoc_CAP"/>
</dbReference>
<evidence type="ECO:0000313" key="3">
    <source>
        <dbReference type="EMBL" id="CAE2336381.1"/>
    </source>
</evidence>
<accession>A0A7S4PIM4</accession>
<dbReference type="InterPro" id="IPR036222">
    <property type="entry name" value="CAP_N_sf"/>
</dbReference>
<dbReference type="GO" id="GO:0019933">
    <property type="term" value="P:cAMP-mediated signaling"/>
    <property type="evidence" value="ECO:0007669"/>
    <property type="project" value="TreeGrafter"/>
</dbReference>
<dbReference type="InterPro" id="IPR053950">
    <property type="entry name" value="CAP_N"/>
</dbReference>
<organism evidence="3">
    <name type="scientific">Guillardia theta</name>
    <name type="common">Cryptophyte</name>
    <name type="synonym">Cryptomonas phi</name>
    <dbReference type="NCBI Taxonomy" id="55529"/>
    <lineage>
        <taxon>Eukaryota</taxon>
        <taxon>Cryptophyceae</taxon>
        <taxon>Pyrenomonadales</taxon>
        <taxon>Geminigeraceae</taxon>
        <taxon>Guillardia</taxon>
    </lineage>
</organism>
<dbReference type="Gene3D" id="1.25.40.330">
    <property type="entry name" value="Adenylate cyclase-associated CAP, N-terminal domain"/>
    <property type="match status" value="2"/>
</dbReference>
<proteinExistence type="predicted"/>
<feature type="region of interest" description="Disordered" evidence="1">
    <location>
        <begin position="408"/>
        <end position="441"/>
    </location>
</feature>
<reference evidence="3" key="1">
    <citation type="submission" date="2021-01" db="EMBL/GenBank/DDBJ databases">
        <authorList>
            <person name="Corre E."/>
            <person name="Pelletier E."/>
            <person name="Niang G."/>
            <person name="Scheremetjew M."/>
            <person name="Finn R."/>
            <person name="Kale V."/>
            <person name="Holt S."/>
            <person name="Cochrane G."/>
            <person name="Meng A."/>
            <person name="Brown T."/>
            <person name="Cohen L."/>
        </authorList>
    </citation>
    <scope>NUCLEOTIDE SEQUENCE</scope>
    <source>
        <strain evidence="3">CCMP 2712</strain>
    </source>
</reference>
<evidence type="ECO:0000256" key="1">
    <source>
        <dbReference type="SAM" id="MobiDB-lite"/>
    </source>
</evidence>
<feature type="domain" description="CAP N-terminal" evidence="2">
    <location>
        <begin position="279"/>
        <end position="407"/>
    </location>
</feature>
<feature type="compositionally biased region" description="Polar residues" evidence="1">
    <location>
        <begin position="473"/>
        <end position="485"/>
    </location>
</feature>
<feature type="region of interest" description="Disordered" evidence="1">
    <location>
        <begin position="473"/>
        <end position="494"/>
    </location>
</feature>
<evidence type="ECO:0000259" key="2">
    <source>
        <dbReference type="Pfam" id="PF21938"/>
    </source>
</evidence>
<feature type="domain" description="CAP N-terminal" evidence="2">
    <location>
        <begin position="95"/>
        <end position="251"/>
    </location>
</feature>
<dbReference type="PANTHER" id="PTHR10652">
    <property type="entry name" value="ADENYLYL CYCLASE-ASSOCIATED PROTEIN"/>
    <property type="match status" value="1"/>
</dbReference>
<dbReference type="Pfam" id="PF21938">
    <property type="entry name" value="CAP_N"/>
    <property type="match status" value="2"/>
</dbReference>
<gene>
    <name evidence="3" type="ORF">GTHE00462_LOCUS36419</name>
</gene>
<protein>
    <recommendedName>
        <fullName evidence="2">CAP N-terminal domain-containing protein</fullName>
    </recommendedName>
</protein>
<dbReference type="EMBL" id="HBKN01046635">
    <property type="protein sequence ID" value="CAE2336381.1"/>
    <property type="molecule type" value="Transcribed_RNA"/>
</dbReference>
<name>A0A7S4PIM4_GUITH</name>
<sequence>MFNSNGEGYYHQVPYSMQTPPSLAYYTPTSLHEAHYMSPSHIYCPQVVQQAGVASPVVDCWRLPGYFFGLPFAGYVEARPAAVVAEKVDPKLTSYDKIVAKELKDFLDSCQCFEAPLRKQAMAVNAAFQAQRVLLDNVCKVSNPSSATVHEWIVPIDRALQEIEGIKREGCVSSPQVKYHLQMIAGAMTALSWVTVKDPVSYLSDALNALPVFATKVEENKEPEHKKLVDCLKLLMRALRSFVAENYAQGLFGTKKVQKEVVSKDMEKSYDREQIVRAYDEFVIAKMTPLVEVLSSQSDELKSYARCVEEAFRCQRDMLVTVASGSKPSDEEFEQLLVPTSEALASISKYEESGGKHKKHKKMILNGIEALAWVTLPNPAAFVSEIVNCIPVFANQILEDARKKQEKLEKVKKAEEEKEKEDMKEREDMKEEDNDQGKGQKVSDDLQIVSLFKDLMRGLLNYVRTHHADGLNWNSRSESRASVSPKTGRVRVEA</sequence>
<dbReference type="GO" id="GO:0007015">
    <property type="term" value="P:actin filament organization"/>
    <property type="evidence" value="ECO:0007669"/>
    <property type="project" value="TreeGrafter"/>
</dbReference>
<dbReference type="GO" id="GO:0005737">
    <property type="term" value="C:cytoplasm"/>
    <property type="evidence" value="ECO:0007669"/>
    <property type="project" value="TreeGrafter"/>
</dbReference>
<dbReference type="GO" id="GO:0003779">
    <property type="term" value="F:actin binding"/>
    <property type="evidence" value="ECO:0007669"/>
    <property type="project" value="InterPro"/>
</dbReference>